<sequence length="147" mass="15439">MADFKYTPTSTKAVVVLHGGLAPRPQLSMACCIFSEARAPPAAKRLTRRRHQLRALLEQPPDLAVPKAGPRPEEALRQALVLMPHRHVVGRGDTADATARGPRLDGEVGAGVEQQFDSLAESALDGAVERGLGPGAGHVDDLLAAGA</sequence>
<dbReference type="EnsemblFungi" id="EJT77076">
    <property type="protein sequence ID" value="EJT77076"/>
    <property type="gene ID" value="GGTG_06990"/>
</dbReference>
<reference evidence="2" key="4">
    <citation type="journal article" date="2015" name="G3 (Bethesda)">
        <title>Genome sequences of three phytopathogenic species of the Magnaporthaceae family of fungi.</title>
        <authorList>
            <person name="Okagaki L.H."/>
            <person name="Nunes C.C."/>
            <person name="Sailsbery J."/>
            <person name="Clay B."/>
            <person name="Brown D."/>
            <person name="John T."/>
            <person name="Oh Y."/>
            <person name="Young N."/>
            <person name="Fitzgerald M."/>
            <person name="Haas B.J."/>
            <person name="Zeng Q."/>
            <person name="Young S."/>
            <person name="Adiconis X."/>
            <person name="Fan L."/>
            <person name="Levin J.Z."/>
            <person name="Mitchell T.K."/>
            <person name="Okubara P.A."/>
            <person name="Farman M.L."/>
            <person name="Kohn L.M."/>
            <person name="Birren B."/>
            <person name="Ma L.-J."/>
            <person name="Dean R.A."/>
        </authorList>
    </citation>
    <scope>NUCLEOTIDE SEQUENCE</scope>
    <source>
        <strain evidence="2">R3-111a-1</strain>
    </source>
</reference>
<evidence type="ECO:0000313" key="2">
    <source>
        <dbReference type="EnsemblFungi" id="EJT77076"/>
    </source>
</evidence>
<dbReference type="AlphaFoldDB" id="J3P0E3"/>
<organism evidence="1">
    <name type="scientific">Gaeumannomyces tritici (strain R3-111a-1)</name>
    <name type="common">Wheat and barley take-all root rot fungus</name>
    <name type="synonym">Gaeumannomyces graminis var. tritici</name>
    <dbReference type="NCBI Taxonomy" id="644352"/>
    <lineage>
        <taxon>Eukaryota</taxon>
        <taxon>Fungi</taxon>
        <taxon>Dikarya</taxon>
        <taxon>Ascomycota</taxon>
        <taxon>Pezizomycotina</taxon>
        <taxon>Sordariomycetes</taxon>
        <taxon>Sordariomycetidae</taxon>
        <taxon>Magnaporthales</taxon>
        <taxon>Magnaporthaceae</taxon>
        <taxon>Gaeumannomyces</taxon>
    </lineage>
</organism>
<reference evidence="3" key="1">
    <citation type="submission" date="2010-07" db="EMBL/GenBank/DDBJ databases">
        <title>The genome sequence of Gaeumannomyces graminis var. tritici strain R3-111a-1.</title>
        <authorList>
            <consortium name="The Broad Institute Genome Sequencing Platform"/>
            <person name="Ma L.-J."/>
            <person name="Dead R."/>
            <person name="Young S."/>
            <person name="Zeng Q."/>
            <person name="Koehrsen M."/>
            <person name="Alvarado L."/>
            <person name="Berlin A."/>
            <person name="Chapman S.B."/>
            <person name="Chen Z."/>
            <person name="Freedman E."/>
            <person name="Gellesch M."/>
            <person name="Goldberg J."/>
            <person name="Griggs A."/>
            <person name="Gujja S."/>
            <person name="Heilman E.R."/>
            <person name="Heiman D."/>
            <person name="Hepburn T."/>
            <person name="Howarth C."/>
            <person name="Jen D."/>
            <person name="Larson L."/>
            <person name="Mehta T."/>
            <person name="Neiman D."/>
            <person name="Pearson M."/>
            <person name="Roberts A."/>
            <person name="Saif S."/>
            <person name="Shea T."/>
            <person name="Shenoy N."/>
            <person name="Sisk P."/>
            <person name="Stolte C."/>
            <person name="Sykes S."/>
            <person name="Walk T."/>
            <person name="White J."/>
            <person name="Yandava C."/>
            <person name="Haas B."/>
            <person name="Nusbaum C."/>
            <person name="Birren B."/>
        </authorList>
    </citation>
    <scope>NUCLEOTIDE SEQUENCE [LARGE SCALE GENOMIC DNA]</scope>
    <source>
        <strain evidence="3">R3-111a-1</strain>
    </source>
</reference>
<accession>J3P0E3</accession>
<reference evidence="2" key="5">
    <citation type="submission" date="2018-04" db="UniProtKB">
        <authorList>
            <consortium name="EnsemblFungi"/>
        </authorList>
    </citation>
    <scope>IDENTIFICATION</scope>
    <source>
        <strain evidence="2">R3-111a-1</strain>
    </source>
</reference>
<dbReference type="RefSeq" id="XP_009223076.1">
    <property type="nucleotide sequence ID" value="XM_009224812.1"/>
</dbReference>
<proteinExistence type="predicted"/>
<name>J3P0E3_GAET3</name>
<reference evidence="1" key="3">
    <citation type="submission" date="2010-09" db="EMBL/GenBank/DDBJ databases">
        <title>Annotation of Gaeumannomyces graminis var. tritici R3-111a-1.</title>
        <authorList>
            <consortium name="The Broad Institute Genome Sequencing Platform"/>
            <person name="Ma L.-J."/>
            <person name="Dead R."/>
            <person name="Young S.K."/>
            <person name="Zeng Q."/>
            <person name="Gargeya S."/>
            <person name="Fitzgerald M."/>
            <person name="Haas B."/>
            <person name="Abouelleil A."/>
            <person name="Alvarado L."/>
            <person name="Arachchi H.M."/>
            <person name="Berlin A."/>
            <person name="Brown A."/>
            <person name="Chapman S.B."/>
            <person name="Chen Z."/>
            <person name="Dunbar C."/>
            <person name="Freedman E."/>
            <person name="Gearin G."/>
            <person name="Gellesch M."/>
            <person name="Goldberg J."/>
            <person name="Griggs A."/>
            <person name="Gujja S."/>
            <person name="Heiman D."/>
            <person name="Howarth C."/>
            <person name="Larson L."/>
            <person name="Lui A."/>
            <person name="MacDonald P.J.P."/>
            <person name="Mehta T."/>
            <person name="Montmayeur A."/>
            <person name="Murphy C."/>
            <person name="Neiman D."/>
            <person name="Pearson M."/>
            <person name="Priest M."/>
            <person name="Roberts A."/>
            <person name="Saif S."/>
            <person name="Shea T."/>
            <person name="Shenoy N."/>
            <person name="Sisk P."/>
            <person name="Stolte C."/>
            <person name="Sykes S."/>
            <person name="Yandava C."/>
            <person name="Wortman J."/>
            <person name="Nusbaum C."/>
            <person name="Birren B."/>
        </authorList>
    </citation>
    <scope>NUCLEOTIDE SEQUENCE</scope>
    <source>
        <strain evidence="1">R3-111a-1</strain>
    </source>
</reference>
<evidence type="ECO:0000313" key="1">
    <source>
        <dbReference type="EMBL" id="EJT77076.1"/>
    </source>
</evidence>
<dbReference type="VEuPathDB" id="FungiDB:GGTG_06990"/>
<evidence type="ECO:0000313" key="3">
    <source>
        <dbReference type="Proteomes" id="UP000006039"/>
    </source>
</evidence>
<dbReference type="EMBL" id="GL385397">
    <property type="protein sequence ID" value="EJT77076.1"/>
    <property type="molecule type" value="Genomic_DNA"/>
</dbReference>
<protein>
    <submittedName>
        <fullName evidence="1 2">Uncharacterized protein</fullName>
    </submittedName>
</protein>
<reference evidence="1" key="2">
    <citation type="submission" date="2010-07" db="EMBL/GenBank/DDBJ databases">
        <authorList>
            <consortium name="The Broad Institute Genome Sequencing Platform"/>
            <consortium name="Broad Institute Genome Sequencing Center for Infectious Disease"/>
            <person name="Ma L.-J."/>
            <person name="Dead R."/>
            <person name="Young S."/>
            <person name="Zeng Q."/>
            <person name="Koehrsen M."/>
            <person name="Alvarado L."/>
            <person name="Berlin A."/>
            <person name="Chapman S.B."/>
            <person name="Chen Z."/>
            <person name="Freedman E."/>
            <person name="Gellesch M."/>
            <person name="Goldberg J."/>
            <person name="Griggs A."/>
            <person name="Gujja S."/>
            <person name="Heilman E.R."/>
            <person name="Heiman D."/>
            <person name="Hepburn T."/>
            <person name="Howarth C."/>
            <person name="Jen D."/>
            <person name="Larson L."/>
            <person name="Mehta T."/>
            <person name="Neiman D."/>
            <person name="Pearson M."/>
            <person name="Roberts A."/>
            <person name="Saif S."/>
            <person name="Shea T."/>
            <person name="Shenoy N."/>
            <person name="Sisk P."/>
            <person name="Stolte C."/>
            <person name="Sykes S."/>
            <person name="Walk T."/>
            <person name="White J."/>
            <person name="Yandava C."/>
            <person name="Haas B."/>
            <person name="Nusbaum C."/>
            <person name="Birren B."/>
        </authorList>
    </citation>
    <scope>NUCLEOTIDE SEQUENCE</scope>
    <source>
        <strain evidence="1">R3-111a-1</strain>
    </source>
</reference>
<dbReference type="GeneID" id="20347448"/>
<keyword evidence="3" id="KW-1185">Reference proteome</keyword>
<dbReference type="HOGENOM" id="CLU_1768186_0_0_1"/>
<dbReference type="Proteomes" id="UP000006039">
    <property type="component" value="Unassembled WGS sequence"/>
</dbReference>
<gene>
    <name evidence="2" type="primary">20347448</name>
    <name evidence="1" type="ORF">GGTG_06990</name>
</gene>